<evidence type="ECO:0000313" key="2">
    <source>
        <dbReference type="Proteomes" id="UP000006327"/>
    </source>
</evidence>
<dbReference type="RefSeq" id="WP_007622552.1">
    <property type="nucleotide sequence ID" value="NZ_BAEO01000055.1"/>
</dbReference>
<proteinExistence type="predicted"/>
<sequence>MQYHISITENIACITLEGNLNSLDLMFMFQSKEYKSVISQYKKILIDYTNISGISLTTEDVVAITMLGKMDLENIGKVTIVVAVNENEHDVMEKVTKSIFSDSQSEVLVTDSRSSALKILHLS</sequence>
<organism evidence="1 2">
    <name type="scientific">Paraglaciecola arctica BSs20135</name>
    <dbReference type="NCBI Taxonomy" id="493475"/>
    <lineage>
        <taxon>Bacteria</taxon>
        <taxon>Pseudomonadati</taxon>
        <taxon>Pseudomonadota</taxon>
        <taxon>Gammaproteobacteria</taxon>
        <taxon>Alteromonadales</taxon>
        <taxon>Alteromonadaceae</taxon>
        <taxon>Paraglaciecola</taxon>
    </lineage>
</organism>
<name>K6ZAR5_9ALTE</name>
<dbReference type="EMBL" id="BAEO01000055">
    <property type="protein sequence ID" value="GAC20535.1"/>
    <property type="molecule type" value="Genomic_DNA"/>
</dbReference>
<evidence type="ECO:0008006" key="3">
    <source>
        <dbReference type="Google" id="ProtNLM"/>
    </source>
</evidence>
<accession>K6ZAR5</accession>
<dbReference type="STRING" id="493475.GARC_3581"/>
<gene>
    <name evidence="1" type="ORF">GARC_3581</name>
</gene>
<keyword evidence="2" id="KW-1185">Reference proteome</keyword>
<dbReference type="OrthoDB" id="6386179at2"/>
<dbReference type="Proteomes" id="UP000006327">
    <property type="component" value="Unassembled WGS sequence"/>
</dbReference>
<evidence type="ECO:0000313" key="1">
    <source>
        <dbReference type="EMBL" id="GAC20535.1"/>
    </source>
</evidence>
<dbReference type="AlphaFoldDB" id="K6ZAR5"/>
<reference evidence="1 2" key="1">
    <citation type="journal article" date="2017" name="Antonie Van Leeuwenhoek">
        <title>Rhizobium rhizosphaerae sp. nov., a novel species isolated from rice rhizosphere.</title>
        <authorList>
            <person name="Zhao J.J."/>
            <person name="Zhang J."/>
            <person name="Zhang R.J."/>
            <person name="Zhang C.W."/>
            <person name="Yin H.Q."/>
            <person name="Zhang X.X."/>
        </authorList>
    </citation>
    <scope>NUCLEOTIDE SEQUENCE [LARGE SCALE GENOMIC DNA]</scope>
    <source>
        <strain evidence="1 2">BSs20135</strain>
    </source>
</reference>
<protein>
    <recommendedName>
        <fullName evidence="3">STAS domain-containing protein</fullName>
    </recommendedName>
</protein>
<comment type="caution">
    <text evidence="1">The sequence shown here is derived from an EMBL/GenBank/DDBJ whole genome shotgun (WGS) entry which is preliminary data.</text>
</comment>